<keyword evidence="1" id="KW-0472">Membrane</keyword>
<dbReference type="AlphaFoldDB" id="A0A6L7HZE2"/>
<dbReference type="Pfam" id="PF04389">
    <property type="entry name" value="Peptidase_M28"/>
    <property type="match status" value="1"/>
</dbReference>
<dbReference type="GO" id="GO:0008235">
    <property type="term" value="F:metalloexopeptidase activity"/>
    <property type="evidence" value="ECO:0007669"/>
    <property type="project" value="InterPro"/>
</dbReference>
<sequence length="342" mass="38140">MRTPFAPTHKRYLGLAPLLSLLKLGLFALGLLVLGLLGCAQGPNDRRCSEDFRLTWSDKSRLLNHVETLSSDQFAGRKTGTEGAAQARDYIAGQMQQAGLSPWLGRFDHDFEYDYQFGTRQGTNVIGILPASKPIDRWRLVVAHYDHLGKRGYKLYHGADDNASGIAGLLEIAAHSANQARDANLMFIATDAEEPGLYGSKAFVDGLMAPDAALKSSQITLMINLDMIGRPPRNSRIYLEGRRGFDQFEQIKAQLEQSVNLCIRANHPPEAGKTIQRVDWLRASDHYPFHQAGIPWLYFGVPPHKDYHQPSDEASKIDVNFLAAVTETAYKLLIMDTYLLNN</sequence>
<evidence type="ECO:0000256" key="1">
    <source>
        <dbReference type="SAM" id="Phobius"/>
    </source>
</evidence>
<proteinExistence type="predicted"/>
<protein>
    <submittedName>
        <fullName evidence="3">M28 family peptidase</fullName>
    </submittedName>
</protein>
<feature type="domain" description="Peptidase M28" evidence="2">
    <location>
        <begin position="124"/>
        <end position="331"/>
    </location>
</feature>
<evidence type="ECO:0000313" key="4">
    <source>
        <dbReference type="Proteomes" id="UP000474778"/>
    </source>
</evidence>
<dbReference type="GO" id="GO:0006508">
    <property type="term" value="P:proteolysis"/>
    <property type="evidence" value="ECO:0007669"/>
    <property type="project" value="InterPro"/>
</dbReference>
<accession>A0A6L7HZE2</accession>
<keyword evidence="1" id="KW-0812">Transmembrane</keyword>
<dbReference type="SUPFAM" id="SSF53187">
    <property type="entry name" value="Zn-dependent exopeptidases"/>
    <property type="match status" value="1"/>
</dbReference>
<comment type="caution">
    <text evidence="3">The sequence shown here is derived from an EMBL/GenBank/DDBJ whole genome shotgun (WGS) entry which is preliminary data.</text>
</comment>
<dbReference type="InterPro" id="IPR007484">
    <property type="entry name" value="Peptidase_M28"/>
</dbReference>
<evidence type="ECO:0000313" key="3">
    <source>
        <dbReference type="EMBL" id="MXR69689.1"/>
    </source>
</evidence>
<dbReference type="Gene3D" id="3.40.630.10">
    <property type="entry name" value="Zn peptidases"/>
    <property type="match status" value="1"/>
</dbReference>
<keyword evidence="4" id="KW-1185">Reference proteome</keyword>
<dbReference type="InterPro" id="IPR045175">
    <property type="entry name" value="M28_fam"/>
</dbReference>
<dbReference type="EMBL" id="WRPA01000012">
    <property type="protein sequence ID" value="MXR69689.1"/>
    <property type="molecule type" value="Genomic_DNA"/>
</dbReference>
<organism evidence="3 4">
    <name type="scientific">Shewanella insulae</name>
    <dbReference type="NCBI Taxonomy" id="2681496"/>
    <lineage>
        <taxon>Bacteria</taxon>
        <taxon>Pseudomonadati</taxon>
        <taxon>Pseudomonadota</taxon>
        <taxon>Gammaproteobacteria</taxon>
        <taxon>Alteromonadales</taxon>
        <taxon>Shewanellaceae</taxon>
        <taxon>Shewanella</taxon>
    </lineage>
</organism>
<dbReference type="Proteomes" id="UP000474778">
    <property type="component" value="Unassembled WGS sequence"/>
</dbReference>
<dbReference type="RefSeq" id="WP_160797054.1">
    <property type="nucleotide sequence ID" value="NZ_WRPA01000012.1"/>
</dbReference>
<dbReference type="PANTHER" id="PTHR12147:SF26">
    <property type="entry name" value="PEPTIDASE M28 DOMAIN-CONTAINING PROTEIN"/>
    <property type="match status" value="1"/>
</dbReference>
<evidence type="ECO:0000259" key="2">
    <source>
        <dbReference type="Pfam" id="PF04389"/>
    </source>
</evidence>
<gene>
    <name evidence="3" type="ORF">GNT65_13560</name>
</gene>
<keyword evidence="1" id="KW-1133">Transmembrane helix</keyword>
<feature type="transmembrane region" description="Helical" evidence="1">
    <location>
        <begin position="12"/>
        <end position="37"/>
    </location>
</feature>
<dbReference type="PANTHER" id="PTHR12147">
    <property type="entry name" value="METALLOPEPTIDASE M28 FAMILY MEMBER"/>
    <property type="match status" value="1"/>
</dbReference>
<name>A0A6L7HZE2_9GAMM</name>
<reference evidence="3 4" key="1">
    <citation type="submission" date="2019-12" db="EMBL/GenBank/DDBJ databases">
        <title>Shewanella insulae sp. nov., isolated from a tidal flat.</title>
        <authorList>
            <person name="Yoon J.-H."/>
        </authorList>
    </citation>
    <scope>NUCLEOTIDE SEQUENCE [LARGE SCALE GENOMIC DNA]</scope>
    <source>
        <strain evidence="3 4">JBTF-M18</strain>
    </source>
</reference>